<dbReference type="AlphaFoldDB" id="A0A7Y2PKG0"/>
<dbReference type="Proteomes" id="UP000529861">
    <property type="component" value="Unassembled WGS sequence"/>
</dbReference>
<dbReference type="Pfam" id="PF03354">
    <property type="entry name" value="TerL_ATPase"/>
    <property type="match status" value="1"/>
</dbReference>
<evidence type="ECO:0000313" key="4">
    <source>
        <dbReference type="Proteomes" id="UP000529861"/>
    </source>
</evidence>
<dbReference type="GO" id="GO:0004519">
    <property type="term" value="F:endonuclease activity"/>
    <property type="evidence" value="ECO:0007669"/>
    <property type="project" value="InterPro"/>
</dbReference>
<evidence type="ECO:0000259" key="2">
    <source>
        <dbReference type="Pfam" id="PF20441"/>
    </source>
</evidence>
<dbReference type="Gene3D" id="3.40.50.300">
    <property type="entry name" value="P-loop containing nucleotide triphosphate hydrolases"/>
    <property type="match status" value="1"/>
</dbReference>
<dbReference type="RefSeq" id="WP_170270346.1">
    <property type="nucleotide sequence ID" value="NZ_JABEQB010000005.1"/>
</dbReference>
<evidence type="ECO:0000259" key="1">
    <source>
        <dbReference type="Pfam" id="PF03354"/>
    </source>
</evidence>
<dbReference type="PANTHER" id="PTHR41287">
    <property type="match status" value="1"/>
</dbReference>
<evidence type="ECO:0000313" key="3">
    <source>
        <dbReference type="EMBL" id="NNG66141.1"/>
    </source>
</evidence>
<comment type="caution">
    <text evidence="3">The sequence shown here is derived from an EMBL/GenBank/DDBJ whole genome shotgun (WGS) entry which is preliminary data.</text>
</comment>
<dbReference type="InterPro" id="IPR005021">
    <property type="entry name" value="Terminase_largesu-like"/>
</dbReference>
<feature type="domain" description="Terminase large subunit-like endonuclease" evidence="2">
    <location>
        <begin position="259"/>
        <end position="547"/>
    </location>
</feature>
<dbReference type="InterPro" id="IPR046462">
    <property type="entry name" value="TerL_nuclease"/>
</dbReference>
<organism evidence="3 4">
    <name type="scientific">Caldanaerobacter subterraneus</name>
    <dbReference type="NCBI Taxonomy" id="911092"/>
    <lineage>
        <taxon>Bacteria</taxon>
        <taxon>Bacillati</taxon>
        <taxon>Bacillota</taxon>
        <taxon>Clostridia</taxon>
        <taxon>Thermoanaerobacterales</taxon>
        <taxon>Thermoanaerobacteraceae</taxon>
        <taxon>Caldanaerobacter</taxon>
    </lineage>
</organism>
<dbReference type="Pfam" id="PF20441">
    <property type="entry name" value="TerL_nuclease"/>
    <property type="match status" value="1"/>
</dbReference>
<reference evidence="3 4" key="1">
    <citation type="submission" date="2020-04" db="EMBL/GenBank/DDBJ databases">
        <title>Draft genome sequence of Caldanaerobacter sunterraneus. strain 1523vc isolated from Griffin hot spring, Kamchatka, Russia.</title>
        <authorList>
            <person name="Toshchakov S.V."/>
            <person name="Podosokorskaya O.A."/>
            <person name="Kublanov I.V."/>
            <person name="Korzhenkov A."/>
            <person name="Patrushev M.V."/>
        </authorList>
    </citation>
    <scope>NUCLEOTIDE SEQUENCE [LARGE SCALE GENOMIC DNA]</scope>
    <source>
        <strain evidence="3 4">1523vc</strain>
    </source>
</reference>
<dbReference type="InterPro" id="IPR046461">
    <property type="entry name" value="TerL_ATPase"/>
</dbReference>
<proteinExistence type="predicted"/>
<dbReference type="PANTHER" id="PTHR41287:SF1">
    <property type="entry name" value="PROTEIN YMFN"/>
    <property type="match status" value="1"/>
</dbReference>
<name>A0A7Y2PKG0_9THEO</name>
<accession>A0A7Y2PKG0</accession>
<feature type="domain" description="Terminase large subunit-like ATPase" evidence="1">
    <location>
        <begin position="76"/>
        <end position="250"/>
    </location>
</feature>
<protein>
    <submittedName>
        <fullName evidence="3">Terminase large subunit</fullName>
    </submittedName>
</protein>
<sequence length="573" mass="65814">MRDRTTEYAKKVLNGEIIAGKYVKLACQRHLRDLERQGTEEFPYVFNIEKAERVFRFAEKLKIAEGLETKPLKLYPFQEFILGSLFGWVHKDTGYRRFRNSYIQMGRQNGKSILNAIIALYISTFDGYKYGQIYTAATKSEQAKIVLNEIVKFINTDKDLQEFYKLKLYESTIEVLPTHSVIKALGRDTKTIDGFRPVLGIIDEYHAHKDNQIYKLLEDGTVNLPQALISVITTAGFNLNSPCKELYDYCVNLLEGVFDNDRQFIYIAQLDKDDDIWDENNWIKANPLVCSTQEGIENIKTKASVAKEMGGEELRNFMTKTLNMWVEFKNNEYIDLEKWKACASDMTLEDMMGKECYVGLDLSSGGDLTSIALEFPLNIDGQRKYFIHSHSFIPARRLEEHIKTDKAPYDVWLKEGLLTVTETLGGVKTDYQYIIAYLKDLVAKYNLKIKAIAYDPHNASAFLNDLENFGVDTVEIVQSAKSLNEATIDFKLEVEAGNIIYNRKNSLLTWSVANAKLVYNSFGECKIDKNYRNKRIDPIDAIIDAHKLAMLDKGKVTINDLITEDNLKKWGWL</sequence>
<dbReference type="InterPro" id="IPR027417">
    <property type="entry name" value="P-loop_NTPase"/>
</dbReference>
<gene>
    <name evidence="3" type="ORF">HKI81_02660</name>
</gene>
<dbReference type="EMBL" id="JABEQB010000005">
    <property type="protein sequence ID" value="NNG66141.1"/>
    <property type="molecule type" value="Genomic_DNA"/>
</dbReference>